<reference evidence="1" key="1">
    <citation type="submission" date="2020-04" db="EMBL/GenBank/DDBJ databases">
        <title>A chromosome-scale assembly and high-density genetic map of the yellow drum (Nibea albiflora) genome.</title>
        <authorList>
            <person name="Xu D."/>
            <person name="Zhang W."/>
            <person name="Chen R."/>
            <person name="Tan P."/>
            <person name="Wang L."/>
            <person name="Song H."/>
            <person name="Tian L."/>
            <person name="Zhu Q."/>
            <person name="Wang B."/>
        </authorList>
    </citation>
    <scope>NUCLEOTIDE SEQUENCE</scope>
    <source>
        <strain evidence="1">ZJHYS-2018</strain>
    </source>
</reference>
<gene>
    <name evidence="1" type="primary">RPS8</name>
    <name evidence="1" type="ORF">GBF38_017488</name>
</gene>
<dbReference type="Proteomes" id="UP000805704">
    <property type="component" value="Chromosome 10"/>
</dbReference>
<keyword evidence="1" id="KW-0687">Ribonucleoprotein</keyword>
<organism evidence="1 2">
    <name type="scientific">Nibea albiflora</name>
    <name type="common">Yellow drum</name>
    <name type="synonym">Corvina albiflora</name>
    <dbReference type="NCBI Taxonomy" id="240163"/>
    <lineage>
        <taxon>Eukaryota</taxon>
        <taxon>Metazoa</taxon>
        <taxon>Chordata</taxon>
        <taxon>Craniata</taxon>
        <taxon>Vertebrata</taxon>
        <taxon>Euteleostomi</taxon>
        <taxon>Actinopterygii</taxon>
        <taxon>Neopterygii</taxon>
        <taxon>Teleostei</taxon>
        <taxon>Neoteleostei</taxon>
        <taxon>Acanthomorphata</taxon>
        <taxon>Eupercaria</taxon>
        <taxon>Sciaenidae</taxon>
        <taxon>Nibea</taxon>
    </lineage>
</organism>
<name>A0ACB7FMI7_NIBAL</name>
<evidence type="ECO:0000313" key="2">
    <source>
        <dbReference type="Proteomes" id="UP000805704"/>
    </source>
</evidence>
<protein>
    <submittedName>
        <fullName evidence="1">40S ribosomal protein S8</fullName>
    </submittedName>
</protein>
<dbReference type="EMBL" id="CM024798">
    <property type="protein sequence ID" value="KAG8014346.1"/>
    <property type="molecule type" value="Genomic_DNA"/>
</dbReference>
<sequence>MGTRASRLQEDPVPSAFGKDGPKRDSYRRPRTRPTSLMVDFSGSFEDTEANQSRSEEGSDSDLGQHGASADGSPADHHHHNSSIPSSISQASPADDNSEGKPEEDGNSSPESPVVAEHQPGEETGRTPHRTFSERLPGNRHSSARNVGARSARVRGTHQRPVSEAWIGLYRVNNRHGNIRCPFCSKPFPGGRIEDHLLSCLTSPPLPYNTDVLSKDSGECSICLEDLVQGETIARLACLCVYHKRSNSTWIVLVSETFQGLTRLIGGHSMMTGCKVKSWIRLSFSTTGISRDNWHKRRKTGGKRKPYHKKRKYELGRPPANTKIGPRRIHTVRVRGGNKKYRALRLDVGNFSWGSECCTRKTRIIDVVYNASNNELVRTKTLVKNCIVLVDSLPYRQWYEAHYATPLGRKKGAKLTPEEEEVLNKKRSKRTQKKYDERKKTAKISTLLEEQFQQGKLLACIASRPGQCGRADGYILEGKELEFYLRKIKAKKGK</sequence>
<comment type="caution">
    <text evidence="1">The sequence shown here is derived from an EMBL/GenBank/DDBJ whole genome shotgun (WGS) entry which is preliminary data.</text>
</comment>
<accession>A0ACB7FMI7</accession>
<proteinExistence type="predicted"/>
<keyword evidence="1" id="KW-0689">Ribosomal protein</keyword>
<keyword evidence="2" id="KW-1185">Reference proteome</keyword>
<evidence type="ECO:0000313" key="1">
    <source>
        <dbReference type="EMBL" id="KAG8014346.1"/>
    </source>
</evidence>